<dbReference type="PANTHER" id="PTHR46796:SF13">
    <property type="entry name" value="HTH-TYPE TRANSCRIPTIONAL ACTIVATOR RHAS"/>
    <property type="match status" value="1"/>
</dbReference>
<dbReference type="GO" id="GO:0003700">
    <property type="term" value="F:DNA-binding transcription factor activity"/>
    <property type="evidence" value="ECO:0007669"/>
    <property type="project" value="InterPro"/>
</dbReference>
<dbReference type="Pfam" id="PF22200">
    <property type="entry name" value="ExsA_N"/>
    <property type="match status" value="1"/>
</dbReference>
<evidence type="ECO:0000259" key="4">
    <source>
        <dbReference type="PROSITE" id="PS01124"/>
    </source>
</evidence>
<keyword evidence="2 5" id="KW-0238">DNA-binding</keyword>
<evidence type="ECO:0000256" key="2">
    <source>
        <dbReference type="ARBA" id="ARBA00023125"/>
    </source>
</evidence>
<dbReference type="AlphaFoldDB" id="A0A1H7IWC8"/>
<dbReference type="GO" id="GO:0043565">
    <property type="term" value="F:sequence-specific DNA binding"/>
    <property type="evidence" value="ECO:0007669"/>
    <property type="project" value="InterPro"/>
</dbReference>
<feature type="domain" description="HTH araC/xylS-type" evidence="4">
    <location>
        <begin position="177"/>
        <end position="274"/>
    </location>
</feature>
<dbReference type="Proteomes" id="UP000198916">
    <property type="component" value="Unassembled WGS sequence"/>
</dbReference>
<dbReference type="InterPro" id="IPR054015">
    <property type="entry name" value="ExsA-like_N"/>
</dbReference>
<evidence type="ECO:0000313" key="5">
    <source>
        <dbReference type="EMBL" id="SEK65960.1"/>
    </source>
</evidence>
<evidence type="ECO:0000256" key="1">
    <source>
        <dbReference type="ARBA" id="ARBA00023015"/>
    </source>
</evidence>
<keyword evidence="1" id="KW-0805">Transcription regulation</keyword>
<accession>A0A1H7IWC8</accession>
<keyword evidence="6" id="KW-1185">Reference proteome</keyword>
<dbReference type="SMART" id="SM00342">
    <property type="entry name" value="HTH_ARAC"/>
    <property type="match status" value="1"/>
</dbReference>
<dbReference type="InterPro" id="IPR009057">
    <property type="entry name" value="Homeodomain-like_sf"/>
</dbReference>
<dbReference type="PANTHER" id="PTHR46796">
    <property type="entry name" value="HTH-TYPE TRANSCRIPTIONAL ACTIVATOR RHAS-RELATED"/>
    <property type="match status" value="1"/>
</dbReference>
<dbReference type="STRING" id="332977.SAMN05421740_102364"/>
<organism evidence="5 6">
    <name type="scientific">Parapedobacter koreensis</name>
    <dbReference type="NCBI Taxonomy" id="332977"/>
    <lineage>
        <taxon>Bacteria</taxon>
        <taxon>Pseudomonadati</taxon>
        <taxon>Bacteroidota</taxon>
        <taxon>Sphingobacteriia</taxon>
        <taxon>Sphingobacteriales</taxon>
        <taxon>Sphingobacteriaceae</taxon>
        <taxon>Parapedobacter</taxon>
    </lineage>
</organism>
<gene>
    <name evidence="5" type="ORF">SAMN05421740_102364</name>
</gene>
<dbReference type="EMBL" id="FNZR01000002">
    <property type="protein sequence ID" value="SEK65960.1"/>
    <property type="molecule type" value="Genomic_DNA"/>
</dbReference>
<dbReference type="InterPro" id="IPR018060">
    <property type="entry name" value="HTH_AraC"/>
</dbReference>
<evidence type="ECO:0000313" key="6">
    <source>
        <dbReference type="Proteomes" id="UP000198916"/>
    </source>
</evidence>
<sequence>MYLSDQMNKNETTELINFSCHISDYREGEHFNAFHSLGIVLSGVMELNDGQRKKQFKQGDLYSTRKNHLMKFVKHPPENGAFKSLTLSFDEKLLRDFSKEYDYKSEAKQKSSAYISFRPNKALTSFMQSLLDYDDILNNNSDMTLIRLKQKEALILLLKYDITLKDVLFDFTPPYKIDLESFMNKNFHFNVHLDRFAYLTGRSLATFKRDFQKTFNTSPRSWLQQRRLEEAYYLLTEKEQTVSDIYLDLGFENLSHFSYAFKKHFGYPPRELGS</sequence>
<evidence type="ECO:0000256" key="3">
    <source>
        <dbReference type="ARBA" id="ARBA00023163"/>
    </source>
</evidence>
<dbReference type="SUPFAM" id="SSF46689">
    <property type="entry name" value="Homeodomain-like"/>
    <property type="match status" value="1"/>
</dbReference>
<protein>
    <submittedName>
        <fullName evidence="5">AraC-type DNA-binding protein</fullName>
    </submittedName>
</protein>
<reference evidence="6" key="1">
    <citation type="submission" date="2016-10" db="EMBL/GenBank/DDBJ databases">
        <authorList>
            <person name="Varghese N."/>
            <person name="Submissions S."/>
        </authorList>
    </citation>
    <scope>NUCLEOTIDE SEQUENCE [LARGE SCALE GENOMIC DNA]</scope>
    <source>
        <strain evidence="6">Jip14</strain>
    </source>
</reference>
<keyword evidence="3" id="KW-0804">Transcription</keyword>
<dbReference type="InterPro" id="IPR050204">
    <property type="entry name" value="AraC_XylS_family_regulators"/>
</dbReference>
<dbReference type="PROSITE" id="PS01124">
    <property type="entry name" value="HTH_ARAC_FAMILY_2"/>
    <property type="match status" value="1"/>
</dbReference>
<name>A0A1H7IWC8_9SPHI</name>
<dbReference type="Pfam" id="PF12833">
    <property type="entry name" value="HTH_18"/>
    <property type="match status" value="1"/>
</dbReference>
<proteinExistence type="predicted"/>
<dbReference type="Gene3D" id="1.10.10.60">
    <property type="entry name" value="Homeodomain-like"/>
    <property type="match status" value="1"/>
</dbReference>